<reference evidence="3" key="2">
    <citation type="submission" date="2023-11" db="UniProtKB">
        <authorList>
            <consortium name="WormBaseParasite"/>
        </authorList>
    </citation>
    <scope>IDENTIFICATION</scope>
</reference>
<feature type="transmembrane region" description="Helical" evidence="1">
    <location>
        <begin position="149"/>
        <end position="168"/>
    </location>
</feature>
<name>A0AA85KE58_TRIRE</name>
<evidence type="ECO:0000256" key="1">
    <source>
        <dbReference type="SAM" id="Phobius"/>
    </source>
</evidence>
<accession>A0AA85KE58</accession>
<dbReference type="AlphaFoldDB" id="A0AA85KE58"/>
<organism evidence="2 3">
    <name type="scientific">Trichobilharzia regenti</name>
    <name type="common">Nasal bird schistosome</name>
    <dbReference type="NCBI Taxonomy" id="157069"/>
    <lineage>
        <taxon>Eukaryota</taxon>
        <taxon>Metazoa</taxon>
        <taxon>Spiralia</taxon>
        <taxon>Lophotrochozoa</taxon>
        <taxon>Platyhelminthes</taxon>
        <taxon>Trematoda</taxon>
        <taxon>Digenea</taxon>
        <taxon>Strigeidida</taxon>
        <taxon>Schistosomatoidea</taxon>
        <taxon>Schistosomatidae</taxon>
        <taxon>Trichobilharzia</taxon>
    </lineage>
</organism>
<feature type="transmembrane region" description="Helical" evidence="1">
    <location>
        <begin position="209"/>
        <end position="231"/>
    </location>
</feature>
<dbReference type="Proteomes" id="UP000050795">
    <property type="component" value="Unassembled WGS sequence"/>
</dbReference>
<protein>
    <submittedName>
        <fullName evidence="3">Uncharacterized protein</fullName>
    </submittedName>
</protein>
<feature type="transmembrane region" description="Helical" evidence="1">
    <location>
        <begin position="309"/>
        <end position="331"/>
    </location>
</feature>
<feature type="transmembrane region" description="Helical" evidence="1">
    <location>
        <begin position="243"/>
        <end position="261"/>
    </location>
</feature>
<proteinExistence type="predicted"/>
<reference evidence="2" key="1">
    <citation type="submission" date="2022-06" db="EMBL/GenBank/DDBJ databases">
        <authorList>
            <person name="Berger JAMES D."/>
            <person name="Berger JAMES D."/>
        </authorList>
    </citation>
    <scope>NUCLEOTIDE SEQUENCE [LARGE SCALE GENOMIC DNA]</scope>
</reference>
<evidence type="ECO:0000313" key="2">
    <source>
        <dbReference type="Proteomes" id="UP000050795"/>
    </source>
</evidence>
<feature type="transmembrane region" description="Helical" evidence="1">
    <location>
        <begin position="268"/>
        <end position="289"/>
    </location>
</feature>
<dbReference type="WBParaSite" id="TREG1_79860.1">
    <property type="protein sequence ID" value="TREG1_79860.1"/>
    <property type="gene ID" value="TREG1_79860"/>
</dbReference>
<keyword evidence="2" id="KW-1185">Reference proteome</keyword>
<evidence type="ECO:0000313" key="3">
    <source>
        <dbReference type="WBParaSite" id="TREG1_79860.1"/>
    </source>
</evidence>
<sequence>MKLGLSEKMGNIKTTMNSRLVNHVSNIFDKYPRRVIVFLVVMCFITLGITPALSFIPKSRPPYWIVNTVVYAVLAILDITVICLLVLIDRIRKLFPSACLTVLTEVEFIGKDYIWVLVVMSIAVVLFIMCISIGATLKSELKVGSLGMLIGYALFSAALAAATLGVHFGIQQTFWALVILAAGTTILVIPSACLTVLTEAEFIGKDYIWVLVVMSIAVVLFIMCISIGATLKSELKVDSLGMLIGYALFSAALAAATLGVHFGIKQTFWALVILAVGTTILVIPIALFIGQITLGAREFRAFGTDYCMASLTAHAVLILFLITLGIALISLKKM</sequence>
<feature type="transmembrane region" description="Helical" evidence="1">
    <location>
        <begin position="113"/>
        <end position="137"/>
    </location>
</feature>
<keyword evidence="1" id="KW-0812">Transmembrane</keyword>
<feature type="transmembrane region" description="Helical" evidence="1">
    <location>
        <begin position="35"/>
        <end position="56"/>
    </location>
</feature>
<feature type="transmembrane region" description="Helical" evidence="1">
    <location>
        <begin position="68"/>
        <end position="88"/>
    </location>
</feature>
<keyword evidence="1" id="KW-0472">Membrane</keyword>
<feature type="transmembrane region" description="Helical" evidence="1">
    <location>
        <begin position="174"/>
        <end position="197"/>
    </location>
</feature>
<keyword evidence="1" id="KW-1133">Transmembrane helix</keyword>